<dbReference type="PRINTS" id="PR00371">
    <property type="entry name" value="FPNCR"/>
</dbReference>
<reference evidence="11 12" key="1">
    <citation type="submission" date="2019-04" db="EMBL/GenBank/DDBJ databases">
        <title>Annotation for the trematode Fasciola gigantica.</title>
        <authorList>
            <person name="Choi Y.-J."/>
        </authorList>
    </citation>
    <scope>NUCLEOTIDE SEQUENCE [LARGE SCALE GENOMIC DNA]</scope>
    <source>
        <strain evidence="11">Uganda_cow_1</strain>
    </source>
</reference>
<evidence type="ECO:0000256" key="6">
    <source>
        <dbReference type="ARBA" id="ARBA00022857"/>
    </source>
</evidence>
<keyword evidence="6" id="KW-0521">NADP</keyword>
<dbReference type="OrthoDB" id="1856718at2759"/>
<gene>
    <name evidence="11" type="ORF">FGIG_00532</name>
</gene>
<evidence type="ECO:0000256" key="7">
    <source>
        <dbReference type="ARBA" id="ARBA00023002"/>
    </source>
</evidence>
<protein>
    <submittedName>
        <fullName evidence="11">NADPH--cytochrome P450 reductase</fullName>
    </submittedName>
</protein>
<dbReference type="InterPro" id="IPR003097">
    <property type="entry name" value="CysJ-like_FAD-binding"/>
</dbReference>
<accession>A0A504YIX8</accession>
<dbReference type="InterPro" id="IPR029039">
    <property type="entry name" value="Flavoprotein-like_sf"/>
</dbReference>
<keyword evidence="12" id="KW-1185">Reference proteome</keyword>
<dbReference type="GO" id="GO:0009725">
    <property type="term" value="P:response to hormone"/>
    <property type="evidence" value="ECO:0007669"/>
    <property type="project" value="TreeGrafter"/>
</dbReference>
<evidence type="ECO:0000256" key="8">
    <source>
        <dbReference type="SAM" id="Phobius"/>
    </source>
</evidence>
<dbReference type="SUPFAM" id="SSF63380">
    <property type="entry name" value="Riboflavin synthase domain-like"/>
    <property type="match status" value="1"/>
</dbReference>
<dbReference type="InterPro" id="IPR001709">
    <property type="entry name" value="Flavoprot_Pyr_Nucl_cyt_Rdtase"/>
</dbReference>
<dbReference type="Pfam" id="PF00667">
    <property type="entry name" value="FAD_binding_1"/>
    <property type="match status" value="1"/>
</dbReference>
<dbReference type="Gene3D" id="3.40.50.80">
    <property type="entry name" value="Nucleotide-binding domain of ferredoxin-NADP reductase (FNR) module"/>
    <property type="match status" value="1"/>
</dbReference>
<evidence type="ECO:0000259" key="9">
    <source>
        <dbReference type="PROSITE" id="PS50902"/>
    </source>
</evidence>
<dbReference type="SUPFAM" id="SSF52218">
    <property type="entry name" value="Flavoproteins"/>
    <property type="match status" value="1"/>
</dbReference>
<comment type="cofactor">
    <cofactor evidence="2">
        <name>FAD</name>
        <dbReference type="ChEBI" id="CHEBI:57692"/>
    </cofactor>
</comment>
<dbReference type="InterPro" id="IPR001094">
    <property type="entry name" value="Flavdoxin-like"/>
</dbReference>
<feature type="transmembrane region" description="Helical" evidence="8">
    <location>
        <begin position="6"/>
        <end position="23"/>
    </location>
</feature>
<keyword evidence="8" id="KW-0472">Membrane</keyword>
<dbReference type="PANTHER" id="PTHR19384">
    <property type="entry name" value="NITRIC OXIDE SYNTHASE-RELATED"/>
    <property type="match status" value="1"/>
</dbReference>
<evidence type="ECO:0000256" key="3">
    <source>
        <dbReference type="ARBA" id="ARBA00022630"/>
    </source>
</evidence>
<dbReference type="AlphaFoldDB" id="A0A504YIX8"/>
<dbReference type="PANTHER" id="PTHR19384:SF76">
    <property type="entry name" value="NITRIC OXIDE SYNTHASE"/>
    <property type="match status" value="1"/>
</dbReference>
<evidence type="ECO:0000259" key="10">
    <source>
        <dbReference type="PROSITE" id="PS51384"/>
    </source>
</evidence>
<dbReference type="GO" id="GO:0050660">
    <property type="term" value="F:flavin adenine dinucleotide binding"/>
    <property type="evidence" value="ECO:0007669"/>
    <property type="project" value="TreeGrafter"/>
</dbReference>
<keyword evidence="3" id="KW-0285">Flavoprotein</keyword>
<dbReference type="Proteomes" id="UP000316759">
    <property type="component" value="Unassembled WGS sequence"/>
</dbReference>
<keyword evidence="5" id="KW-0274">FAD</keyword>
<dbReference type="InterPro" id="IPR023173">
    <property type="entry name" value="NADPH_Cyt_P450_Rdtase_alpha"/>
</dbReference>
<feature type="domain" description="FAD-binding FR-type" evidence="10">
    <location>
        <begin position="217"/>
        <end position="468"/>
    </location>
</feature>
<dbReference type="GO" id="GO:0005634">
    <property type="term" value="C:nucleus"/>
    <property type="evidence" value="ECO:0007669"/>
    <property type="project" value="TreeGrafter"/>
</dbReference>
<keyword evidence="8" id="KW-1133">Transmembrane helix</keyword>
<organism evidence="11 12">
    <name type="scientific">Fasciola gigantica</name>
    <name type="common">Giant liver fluke</name>
    <dbReference type="NCBI Taxonomy" id="46835"/>
    <lineage>
        <taxon>Eukaryota</taxon>
        <taxon>Metazoa</taxon>
        <taxon>Spiralia</taxon>
        <taxon>Lophotrochozoa</taxon>
        <taxon>Platyhelminthes</taxon>
        <taxon>Trematoda</taxon>
        <taxon>Digenea</taxon>
        <taxon>Plagiorchiida</taxon>
        <taxon>Echinostomata</taxon>
        <taxon>Echinostomatoidea</taxon>
        <taxon>Fasciolidae</taxon>
        <taxon>Fasciola</taxon>
    </lineage>
</organism>
<dbReference type="InterPro" id="IPR001433">
    <property type="entry name" value="OxRdtase_FAD/NAD-bd"/>
</dbReference>
<dbReference type="InterPro" id="IPR017927">
    <property type="entry name" value="FAD-bd_FR_type"/>
</dbReference>
<dbReference type="GO" id="GO:0004517">
    <property type="term" value="F:nitric-oxide synthase activity"/>
    <property type="evidence" value="ECO:0007669"/>
    <property type="project" value="TreeGrafter"/>
</dbReference>
<dbReference type="Gene3D" id="1.20.990.10">
    <property type="entry name" value="NADPH-cytochrome p450 Reductase, Chain A, domain 3"/>
    <property type="match status" value="1"/>
</dbReference>
<dbReference type="GO" id="GO:0007263">
    <property type="term" value="P:nitric oxide mediated signal transduction"/>
    <property type="evidence" value="ECO:0007669"/>
    <property type="project" value="TreeGrafter"/>
</dbReference>
<evidence type="ECO:0000256" key="2">
    <source>
        <dbReference type="ARBA" id="ARBA00001974"/>
    </source>
</evidence>
<proteinExistence type="predicted"/>
<evidence type="ECO:0000313" key="11">
    <source>
        <dbReference type="EMBL" id="TPP60395.1"/>
    </source>
</evidence>
<keyword evidence="4" id="KW-0288">FMN</keyword>
<dbReference type="GO" id="GO:0005829">
    <property type="term" value="C:cytosol"/>
    <property type="evidence" value="ECO:0007669"/>
    <property type="project" value="TreeGrafter"/>
</dbReference>
<sequence>MHVTAVDVVFVGIGLFLAMLYIYRFFLDKRKQKTACVVSEFEVSRIVEIMHQENLRVIIFYGSQTRTAEQFAIELNCVLYEHGIPCLTLNLSRVNGTVFTELCNIADLVVIFVVSTYGEGDPPDDAQPFVHWLEQNNTELKKLNYTVFGLGNSMYTHYNACGKLIDRSLRKLGARRFYPLGLGDELFGLESSFMDWQTGLIGRLLEHFLLDLETVSSPFFSKRIYKSVPVGRSLLSKTTWYIGEPKVLGSYDKQIPYETGDHVALLPQNPRGLVDRLGALLNIDLDHPISFVANAFPSPRQQPFPCPCTYRTAFTHYVDITGPPRMNLLHIASSFAKDTDESERLLLLGSNTPAGKNLYSQWIIGERRSIVDILEEFKSLMIPADVLLERLARLKPRLYSISSSSKVHPSTIHLVCAVVQEQTPAGRFFHGLVSTTLAGLVVSPHNACGDHNVPRLPIYVRSSRFHLPKSSRIPVIMIAAGTGLAPFRAFIQERSVHAKQTGHVATMTLFFGCRRRSEDYIYAEELEKAHRSGHLKLYIAFSRDAADGSKVYVQDRILEAADDIWQLLEQQHAHIYVCGSAQTMARDVHTCLVNLVQSQGSLAIPAAEEYMNQLRISGRYHLDTWS</sequence>
<dbReference type="PROSITE" id="PS50902">
    <property type="entry name" value="FLAVODOXIN_LIKE"/>
    <property type="match status" value="1"/>
</dbReference>
<evidence type="ECO:0000313" key="12">
    <source>
        <dbReference type="Proteomes" id="UP000316759"/>
    </source>
</evidence>
<dbReference type="SUPFAM" id="SSF52343">
    <property type="entry name" value="Ferredoxin reductase-like, C-terminal NADP-linked domain"/>
    <property type="match status" value="1"/>
</dbReference>
<keyword evidence="7" id="KW-0560">Oxidoreductase</keyword>
<name>A0A504YIX8_FASGI</name>
<dbReference type="Gene3D" id="2.40.30.10">
    <property type="entry name" value="Translation factors"/>
    <property type="match status" value="1"/>
</dbReference>
<dbReference type="GO" id="GO:0005886">
    <property type="term" value="C:plasma membrane"/>
    <property type="evidence" value="ECO:0007669"/>
    <property type="project" value="TreeGrafter"/>
</dbReference>
<evidence type="ECO:0000256" key="1">
    <source>
        <dbReference type="ARBA" id="ARBA00001917"/>
    </source>
</evidence>
<dbReference type="FunFam" id="1.20.990.10:FF:000001">
    <property type="entry name" value="NADPH--cytochrome P450 reductase"/>
    <property type="match status" value="1"/>
</dbReference>
<dbReference type="InterPro" id="IPR008254">
    <property type="entry name" value="Flavodoxin/NO_synth"/>
</dbReference>
<comment type="cofactor">
    <cofactor evidence="1">
        <name>FMN</name>
        <dbReference type="ChEBI" id="CHEBI:58210"/>
    </cofactor>
</comment>
<dbReference type="GO" id="GO:0010181">
    <property type="term" value="F:FMN binding"/>
    <property type="evidence" value="ECO:0007669"/>
    <property type="project" value="InterPro"/>
</dbReference>
<dbReference type="InterPro" id="IPR017938">
    <property type="entry name" value="Riboflavin_synthase-like_b-brl"/>
</dbReference>
<dbReference type="InterPro" id="IPR039261">
    <property type="entry name" value="FNR_nucleotide-bd"/>
</dbReference>
<feature type="domain" description="Flavodoxin-like" evidence="9">
    <location>
        <begin position="57"/>
        <end position="201"/>
    </location>
</feature>
<dbReference type="FunFam" id="3.40.50.80:FF:000001">
    <property type="entry name" value="NADPH--cytochrome P450 reductase 1"/>
    <property type="match status" value="1"/>
</dbReference>
<dbReference type="Pfam" id="PF00258">
    <property type="entry name" value="Flavodoxin_1"/>
    <property type="match status" value="1"/>
</dbReference>
<dbReference type="GO" id="GO:0032496">
    <property type="term" value="P:response to lipopolysaccharide"/>
    <property type="evidence" value="ECO:0007669"/>
    <property type="project" value="TreeGrafter"/>
</dbReference>
<comment type="caution">
    <text evidence="11">The sequence shown here is derived from an EMBL/GenBank/DDBJ whole genome shotgun (WGS) entry which is preliminary data.</text>
</comment>
<dbReference type="PROSITE" id="PS51384">
    <property type="entry name" value="FAD_FR"/>
    <property type="match status" value="1"/>
</dbReference>
<dbReference type="EMBL" id="SUNJ01009478">
    <property type="protein sequence ID" value="TPP60395.1"/>
    <property type="molecule type" value="Genomic_DNA"/>
</dbReference>
<keyword evidence="8" id="KW-0812">Transmembrane</keyword>
<dbReference type="GO" id="GO:0006809">
    <property type="term" value="P:nitric oxide biosynthetic process"/>
    <property type="evidence" value="ECO:0007669"/>
    <property type="project" value="TreeGrafter"/>
</dbReference>
<dbReference type="Gene3D" id="3.40.50.360">
    <property type="match status" value="1"/>
</dbReference>
<dbReference type="PRINTS" id="PR00369">
    <property type="entry name" value="FLAVODOXIN"/>
</dbReference>
<evidence type="ECO:0000256" key="5">
    <source>
        <dbReference type="ARBA" id="ARBA00022827"/>
    </source>
</evidence>
<dbReference type="Pfam" id="PF00175">
    <property type="entry name" value="NAD_binding_1"/>
    <property type="match status" value="1"/>
</dbReference>
<evidence type="ECO:0000256" key="4">
    <source>
        <dbReference type="ARBA" id="ARBA00022643"/>
    </source>
</evidence>
<dbReference type="GO" id="GO:0006527">
    <property type="term" value="P:L-arginine catabolic process"/>
    <property type="evidence" value="ECO:0007669"/>
    <property type="project" value="TreeGrafter"/>
</dbReference>
<dbReference type="STRING" id="46835.A0A504YIX8"/>